<evidence type="ECO:0000256" key="3">
    <source>
        <dbReference type="ARBA" id="ARBA00022723"/>
    </source>
</evidence>
<dbReference type="PANTHER" id="PTHR13932">
    <property type="entry name" value="COPROPORPHYRINIGEN III OXIDASE"/>
    <property type="match status" value="1"/>
</dbReference>
<evidence type="ECO:0000256" key="5">
    <source>
        <dbReference type="ARBA" id="ARBA00023014"/>
    </source>
</evidence>
<dbReference type="InterPro" id="IPR006638">
    <property type="entry name" value="Elp3/MiaA/NifB-like_rSAM"/>
</dbReference>
<proteinExistence type="predicted"/>
<gene>
    <name evidence="7" type="ORF">DIT97_34190</name>
</gene>
<keyword evidence="5" id="KW-0411">Iron-sulfur</keyword>
<dbReference type="GO" id="GO:0003824">
    <property type="term" value="F:catalytic activity"/>
    <property type="evidence" value="ECO:0007669"/>
    <property type="project" value="InterPro"/>
</dbReference>
<dbReference type="CDD" id="cd01335">
    <property type="entry name" value="Radical_SAM"/>
    <property type="match status" value="1"/>
</dbReference>
<dbReference type="SFLD" id="SFLDS00029">
    <property type="entry name" value="Radical_SAM"/>
    <property type="match status" value="1"/>
</dbReference>
<name>A0A3D3RG52_9PLAN</name>
<dbReference type="PANTHER" id="PTHR13932:SF5">
    <property type="entry name" value="RADICAL S-ADENOSYL METHIONINE DOMAIN-CONTAINING PROTEIN 1, MITOCHONDRIAL"/>
    <property type="match status" value="1"/>
</dbReference>
<sequence>MDLEATGTTEIGSYFVSNYPPFSQWKQEYVTRIHEVLHQSPDTSIPMGLYIHIPFCRKRCKFCYFRVYEKQNAKTIERYVQALQQEFEMLSQVEAIKDRTLDFTYFGGGTPSYLSSKQLLSVRDRLSSLLSWETAKEVTFECEPGTLNQEKVQTLKEIGITRISLGVESFNDKLLEANGRAHLTPEVYKAYDWIQQVGFPQVNIDLIAGMMGETDENWSESVEKAAEFAPDNITIYQMELPHNTIISKEMKEMGLTSPIADWTTKRRWMNEAIETLQGKGYHLASGNELVKNPETDRFVYRDNLFRGNDIIATGVSSFGHMQGVHYQNLDRLEDYLETVEKGDLPINRALEPSEHQRLIREFILQLKEGRVLTQPFKDKFGVDLTEEFSEALENQQKAGYLTYDDSQVKLTRKGMLQADSLLTEYFEPEHRMVRYT</sequence>
<comment type="caution">
    <text evidence="7">The sequence shown here is derived from an EMBL/GenBank/DDBJ whole genome shotgun (WGS) entry which is preliminary data.</text>
</comment>
<dbReference type="InterPro" id="IPR007197">
    <property type="entry name" value="rSAM"/>
</dbReference>
<dbReference type="AlphaFoldDB" id="A0A3D3RG52"/>
<comment type="cofactor">
    <cofactor evidence="1">
        <name>[4Fe-4S] cluster</name>
        <dbReference type="ChEBI" id="CHEBI:49883"/>
    </cofactor>
</comment>
<feature type="domain" description="Radical SAM core" evidence="6">
    <location>
        <begin position="41"/>
        <end position="279"/>
    </location>
</feature>
<dbReference type="Proteomes" id="UP000263642">
    <property type="component" value="Unassembled WGS sequence"/>
</dbReference>
<dbReference type="SFLD" id="SFLDG01065">
    <property type="entry name" value="anaerobic_coproporphyrinogen-I"/>
    <property type="match status" value="1"/>
</dbReference>
<dbReference type="InterPro" id="IPR058240">
    <property type="entry name" value="rSAM_sf"/>
</dbReference>
<evidence type="ECO:0000256" key="4">
    <source>
        <dbReference type="ARBA" id="ARBA00023004"/>
    </source>
</evidence>
<dbReference type="GO" id="GO:0005737">
    <property type="term" value="C:cytoplasm"/>
    <property type="evidence" value="ECO:0007669"/>
    <property type="project" value="TreeGrafter"/>
</dbReference>
<keyword evidence="4" id="KW-0408">Iron</keyword>
<dbReference type="InterPro" id="IPR013785">
    <property type="entry name" value="Aldolase_TIM"/>
</dbReference>
<protein>
    <submittedName>
        <fullName evidence="7">Coproporphyrinogen III oxidase</fullName>
    </submittedName>
</protein>
<dbReference type="GO" id="GO:0006779">
    <property type="term" value="P:porphyrin-containing compound biosynthetic process"/>
    <property type="evidence" value="ECO:0007669"/>
    <property type="project" value="TreeGrafter"/>
</dbReference>
<accession>A0A3D3RG52</accession>
<dbReference type="InterPro" id="IPR010723">
    <property type="entry name" value="HemN_C"/>
</dbReference>
<evidence type="ECO:0000259" key="6">
    <source>
        <dbReference type="PROSITE" id="PS51918"/>
    </source>
</evidence>
<dbReference type="PROSITE" id="PS51918">
    <property type="entry name" value="RADICAL_SAM"/>
    <property type="match status" value="1"/>
</dbReference>
<evidence type="ECO:0000313" key="7">
    <source>
        <dbReference type="EMBL" id="HCO27799.1"/>
    </source>
</evidence>
<dbReference type="SUPFAM" id="SSF102114">
    <property type="entry name" value="Radical SAM enzymes"/>
    <property type="match status" value="1"/>
</dbReference>
<dbReference type="Pfam" id="PF04055">
    <property type="entry name" value="Radical_SAM"/>
    <property type="match status" value="1"/>
</dbReference>
<dbReference type="Pfam" id="PF06969">
    <property type="entry name" value="HemN_C"/>
    <property type="match status" value="1"/>
</dbReference>
<evidence type="ECO:0000313" key="8">
    <source>
        <dbReference type="Proteomes" id="UP000263642"/>
    </source>
</evidence>
<dbReference type="GO" id="GO:0046872">
    <property type="term" value="F:metal ion binding"/>
    <property type="evidence" value="ECO:0007669"/>
    <property type="project" value="UniProtKB-KW"/>
</dbReference>
<dbReference type="GO" id="GO:0051539">
    <property type="term" value="F:4 iron, 4 sulfur cluster binding"/>
    <property type="evidence" value="ECO:0007669"/>
    <property type="project" value="TreeGrafter"/>
</dbReference>
<evidence type="ECO:0000256" key="1">
    <source>
        <dbReference type="ARBA" id="ARBA00001966"/>
    </source>
</evidence>
<dbReference type="Gene3D" id="3.20.20.70">
    <property type="entry name" value="Aldolase class I"/>
    <property type="match status" value="1"/>
</dbReference>
<keyword evidence="2" id="KW-0949">S-adenosyl-L-methionine</keyword>
<reference evidence="7 8" key="1">
    <citation type="journal article" date="2018" name="Nat. Biotechnol.">
        <title>A standardized bacterial taxonomy based on genome phylogeny substantially revises the tree of life.</title>
        <authorList>
            <person name="Parks D.H."/>
            <person name="Chuvochina M."/>
            <person name="Waite D.W."/>
            <person name="Rinke C."/>
            <person name="Skarshewski A."/>
            <person name="Chaumeil P.A."/>
            <person name="Hugenholtz P."/>
        </authorList>
    </citation>
    <scope>NUCLEOTIDE SEQUENCE [LARGE SCALE GENOMIC DNA]</scope>
    <source>
        <strain evidence="7">UBA9375</strain>
    </source>
</reference>
<organism evidence="7 8">
    <name type="scientific">Gimesia maris</name>
    <dbReference type="NCBI Taxonomy" id="122"/>
    <lineage>
        <taxon>Bacteria</taxon>
        <taxon>Pseudomonadati</taxon>
        <taxon>Planctomycetota</taxon>
        <taxon>Planctomycetia</taxon>
        <taxon>Planctomycetales</taxon>
        <taxon>Planctomycetaceae</taxon>
        <taxon>Gimesia</taxon>
    </lineage>
</organism>
<dbReference type="SMART" id="SM00729">
    <property type="entry name" value="Elp3"/>
    <property type="match status" value="1"/>
</dbReference>
<evidence type="ECO:0000256" key="2">
    <source>
        <dbReference type="ARBA" id="ARBA00022691"/>
    </source>
</evidence>
<dbReference type="EMBL" id="DQAY01000210">
    <property type="protein sequence ID" value="HCO27799.1"/>
    <property type="molecule type" value="Genomic_DNA"/>
</dbReference>
<dbReference type="SFLD" id="SFLDG01082">
    <property type="entry name" value="B12-binding_domain_containing"/>
    <property type="match status" value="1"/>
</dbReference>
<dbReference type="InterPro" id="IPR034505">
    <property type="entry name" value="Coproporphyrinogen-III_oxidase"/>
</dbReference>
<keyword evidence="3" id="KW-0479">Metal-binding</keyword>